<dbReference type="KEGG" id="bph:Bphy_2919"/>
<dbReference type="PANTHER" id="PTHR43685:SF2">
    <property type="entry name" value="GLYCOSYLTRANSFERASE 2-LIKE DOMAIN-CONTAINING PROTEIN"/>
    <property type="match status" value="1"/>
</dbReference>
<dbReference type="Gene3D" id="3.90.550.10">
    <property type="entry name" value="Spore Coat Polysaccharide Biosynthesis Protein SpsA, Chain A"/>
    <property type="match status" value="1"/>
</dbReference>
<dbReference type="SUPFAM" id="SSF53448">
    <property type="entry name" value="Nucleotide-diphospho-sugar transferases"/>
    <property type="match status" value="1"/>
</dbReference>
<dbReference type="OrthoDB" id="9802649at2"/>
<dbReference type="Pfam" id="PF00535">
    <property type="entry name" value="Glycos_transf_2"/>
    <property type="match status" value="1"/>
</dbReference>
<dbReference type="Proteomes" id="UP000001192">
    <property type="component" value="Chromosome 1"/>
</dbReference>
<protein>
    <submittedName>
        <fullName evidence="2">Glycosyl transferase family 2</fullName>
    </submittedName>
</protein>
<dbReference type="CDD" id="cd00761">
    <property type="entry name" value="Glyco_tranf_GTA_type"/>
    <property type="match status" value="1"/>
</dbReference>
<name>B2JIP5_PARP8</name>
<organism evidence="2 3">
    <name type="scientific">Paraburkholderia phymatum (strain DSM 17167 / CIP 108236 / LMG 21445 / STM815)</name>
    <name type="common">Burkholderia phymatum</name>
    <dbReference type="NCBI Taxonomy" id="391038"/>
    <lineage>
        <taxon>Bacteria</taxon>
        <taxon>Pseudomonadati</taxon>
        <taxon>Pseudomonadota</taxon>
        <taxon>Betaproteobacteria</taxon>
        <taxon>Burkholderiales</taxon>
        <taxon>Burkholderiaceae</taxon>
        <taxon>Paraburkholderia</taxon>
    </lineage>
</organism>
<dbReference type="CAZy" id="GT2">
    <property type="family name" value="Glycosyltransferase Family 2"/>
</dbReference>
<dbReference type="GO" id="GO:0016740">
    <property type="term" value="F:transferase activity"/>
    <property type="evidence" value="ECO:0007669"/>
    <property type="project" value="UniProtKB-KW"/>
</dbReference>
<evidence type="ECO:0000313" key="3">
    <source>
        <dbReference type="Proteomes" id="UP000001192"/>
    </source>
</evidence>
<keyword evidence="3" id="KW-1185">Reference proteome</keyword>
<evidence type="ECO:0000313" key="2">
    <source>
        <dbReference type="EMBL" id="ACC72091.1"/>
    </source>
</evidence>
<dbReference type="EMBL" id="CP001043">
    <property type="protein sequence ID" value="ACC72091.1"/>
    <property type="molecule type" value="Genomic_DNA"/>
</dbReference>
<accession>B2JIP5</accession>
<dbReference type="eggNOG" id="COG0463">
    <property type="taxonomic scope" value="Bacteria"/>
</dbReference>
<dbReference type="InterPro" id="IPR001173">
    <property type="entry name" value="Glyco_trans_2-like"/>
</dbReference>
<dbReference type="AlphaFoldDB" id="B2JIP5"/>
<dbReference type="PANTHER" id="PTHR43685">
    <property type="entry name" value="GLYCOSYLTRANSFERASE"/>
    <property type="match status" value="1"/>
</dbReference>
<dbReference type="HOGENOM" id="CLU_092312_0_0_4"/>
<dbReference type="InterPro" id="IPR029044">
    <property type="entry name" value="Nucleotide-diphossugar_trans"/>
</dbReference>
<sequence length="271" mass="30051">MHPVSVIIPCYNAERTLARTLESCVAQQEAAQIIVVDDGSQDASRDIAAQFAHRFSQIQSLHMPYNGGASRARNWGAMHARHPLLAFIDADDEYLPGALAAAAAFLHEHPRQPSIRIDVEYCGFPADITSHPQFKEHAATLSNTVPSSLVIRRSLYAAFGGFPLDDVFRRHGGEDGAFSLALLNIFGNPRLDDCKRVRMHYHPNIHAERYFRISMGMLDASAELVDSTREASWRFVRHAYDAVRELRDAELAPYLSAQPQPAMASAPTQSA</sequence>
<proteinExistence type="predicted"/>
<dbReference type="InterPro" id="IPR050834">
    <property type="entry name" value="Glycosyltransf_2"/>
</dbReference>
<evidence type="ECO:0000259" key="1">
    <source>
        <dbReference type="Pfam" id="PF00535"/>
    </source>
</evidence>
<keyword evidence="2" id="KW-0808">Transferase</keyword>
<reference evidence="3" key="1">
    <citation type="journal article" date="2014" name="Stand. Genomic Sci.">
        <title>Complete genome sequence of Burkholderia phymatum STM815(T), a broad host range and efficient nitrogen-fixing symbiont of Mimosa species.</title>
        <authorList>
            <person name="Moulin L."/>
            <person name="Klonowska A."/>
            <person name="Caroline B."/>
            <person name="Booth K."/>
            <person name="Vriezen J.A."/>
            <person name="Melkonian R."/>
            <person name="James E.K."/>
            <person name="Young J.P."/>
            <person name="Bena G."/>
            <person name="Hauser L."/>
            <person name="Land M."/>
            <person name="Kyrpides N."/>
            <person name="Bruce D."/>
            <person name="Chain P."/>
            <person name="Copeland A."/>
            <person name="Pitluck S."/>
            <person name="Woyke T."/>
            <person name="Lizotte-Waniewski M."/>
            <person name="Bristow J."/>
            <person name="Riley M."/>
        </authorList>
    </citation>
    <scope>NUCLEOTIDE SEQUENCE [LARGE SCALE GENOMIC DNA]</scope>
    <source>
        <strain evidence="3">DSM 17167 / CIP 108236 / LMG 21445 / STM815</strain>
    </source>
</reference>
<feature type="domain" description="Glycosyltransferase 2-like" evidence="1">
    <location>
        <begin position="5"/>
        <end position="111"/>
    </location>
</feature>
<gene>
    <name evidence="2" type="ordered locus">Bphy_2919</name>
</gene>
<dbReference type="STRING" id="391038.Bphy_2919"/>
<dbReference type="RefSeq" id="WP_012402270.1">
    <property type="nucleotide sequence ID" value="NC_010622.1"/>
</dbReference>